<dbReference type="EMBL" id="CP025003">
    <property type="protein sequence ID" value="ATZ96780.1"/>
    <property type="molecule type" value="Genomic_DNA"/>
</dbReference>
<dbReference type="GO" id="GO:0030170">
    <property type="term" value="F:pyridoxal phosphate binding"/>
    <property type="evidence" value="ECO:0007669"/>
    <property type="project" value="InterPro"/>
</dbReference>
<dbReference type="PANTHER" id="PTHR48078:SF9">
    <property type="entry name" value="D-SERINE DEHYDRATASE"/>
    <property type="match status" value="1"/>
</dbReference>
<evidence type="ECO:0000259" key="5">
    <source>
        <dbReference type="Pfam" id="PF00291"/>
    </source>
</evidence>
<keyword evidence="7" id="KW-1185">Reference proteome</keyword>
<dbReference type="NCBIfam" id="NF002823">
    <property type="entry name" value="PRK02991.1"/>
    <property type="match status" value="1"/>
</dbReference>
<evidence type="ECO:0000256" key="4">
    <source>
        <dbReference type="HAMAP-Rule" id="MF_01030"/>
    </source>
</evidence>
<keyword evidence="3 4" id="KW-0456">Lyase</keyword>
<evidence type="ECO:0000256" key="1">
    <source>
        <dbReference type="ARBA" id="ARBA00001933"/>
    </source>
</evidence>
<dbReference type="GO" id="GO:0036088">
    <property type="term" value="P:D-serine catabolic process"/>
    <property type="evidence" value="ECO:0007669"/>
    <property type="project" value="TreeGrafter"/>
</dbReference>
<dbReference type="Gene3D" id="3.40.50.1100">
    <property type="match status" value="2"/>
</dbReference>
<dbReference type="AlphaFoldDB" id="A0A2K8QVH7"/>
<keyword evidence="2 4" id="KW-0663">Pyridoxal phosphate</keyword>
<accession>A0A2K8QVH7</accession>
<reference evidence="7" key="1">
    <citation type="journal article" date="2018" name="Genome Announc.">
        <title>Complete genome sequence of a Dickeya fangzhongdai type strain causing bleeding canker of pear tree trunks.</title>
        <authorList>
            <person name="Zhao Y."/>
            <person name="Tian Y."/>
            <person name="Li X."/>
            <person name="Hu B."/>
        </authorList>
    </citation>
    <scope>NUCLEOTIDE SEQUENCE [LARGE SCALE GENOMIC DNA]</scope>
    <source>
        <strain evidence="7">DSM 101947</strain>
    </source>
</reference>
<sequence>MMADAVYGKSLPQWFHDFPLLEPLVNRQPVCWFNPAVVPVRDALGDVPLTDADVADASQRLQRFAPFLRQAFPELAASHGIIESELVPVPAFAAAIARQAGLDAPSSVLLKLDSHLPVAGSVKARGGIYEVLYHAEQLALRHGLLQESDDYRRLLDDDCQQLFHRHKVAVGSTGNLGMSIGIASARLGFDTTVHMSADARQWKKDRLRAHGVRVVEYDGDYGQAVAQGRREAQSDPSCHFIDDENSTSLFLGYAVAGERLKAQFAAQGRVVDADHPLFVYLPCGVGGAPGGISFGLKLAFGDHVHCIFAEPTESPCMLMGVYTGLHDRLAVQDFGISNRTTADGLAVGRPSGFVGNAMQRLIDGYYTLTDEEMLALLHVMHETQQILLEPSALAGAPGFLRLLQENQGYRRRAPLTPQRCRQGTHVIWATGGGMVPEDEMARYLQAGAACRQSRML</sequence>
<dbReference type="Proteomes" id="UP000231901">
    <property type="component" value="Chromosome"/>
</dbReference>
<proteinExistence type="inferred from homology"/>
<gene>
    <name evidence="4" type="primary">dsdA</name>
    <name evidence="6" type="ORF">CVE23_21960</name>
</gene>
<name>A0A2K8QVH7_9GAMM</name>
<comment type="cofactor">
    <cofactor evidence="1 4">
        <name>pyridoxal 5'-phosphate</name>
        <dbReference type="ChEBI" id="CHEBI:597326"/>
    </cofactor>
</comment>
<dbReference type="GO" id="GO:0016836">
    <property type="term" value="F:hydro-lyase activity"/>
    <property type="evidence" value="ECO:0007669"/>
    <property type="project" value="UniProtKB-UniRule"/>
</dbReference>
<dbReference type="PANTHER" id="PTHR48078">
    <property type="entry name" value="THREONINE DEHYDRATASE, MITOCHONDRIAL-RELATED"/>
    <property type="match status" value="1"/>
</dbReference>
<dbReference type="InterPro" id="IPR001926">
    <property type="entry name" value="TrpB-like_PALP"/>
</dbReference>
<evidence type="ECO:0000313" key="6">
    <source>
        <dbReference type="EMBL" id="ATZ96780.1"/>
    </source>
</evidence>
<dbReference type="InterPro" id="IPR050147">
    <property type="entry name" value="Ser/Thr_Dehydratase"/>
</dbReference>
<comment type="catalytic activity">
    <reaction evidence="4">
        <text>D-serine = pyruvate + NH4(+)</text>
        <dbReference type="Rhea" id="RHEA:13977"/>
        <dbReference type="ChEBI" id="CHEBI:15361"/>
        <dbReference type="ChEBI" id="CHEBI:28938"/>
        <dbReference type="ChEBI" id="CHEBI:35247"/>
        <dbReference type="EC" id="4.3.1.18"/>
    </reaction>
</comment>
<organism evidence="6 7">
    <name type="scientific">Dickeya fangzhongdai</name>
    <dbReference type="NCBI Taxonomy" id="1778540"/>
    <lineage>
        <taxon>Bacteria</taxon>
        <taxon>Pseudomonadati</taxon>
        <taxon>Pseudomonadota</taxon>
        <taxon>Gammaproteobacteria</taxon>
        <taxon>Enterobacterales</taxon>
        <taxon>Pectobacteriaceae</taxon>
        <taxon>Dickeya</taxon>
    </lineage>
</organism>
<feature type="domain" description="Tryptophan synthase beta chain-like PALP" evidence="5">
    <location>
        <begin position="83"/>
        <end position="405"/>
    </location>
</feature>
<dbReference type="HAMAP" id="MF_01030">
    <property type="entry name" value="D_Ser_dehydrat"/>
    <property type="match status" value="1"/>
</dbReference>
<comment type="subunit">
    <text evidence="4">Monomer.</text>
</comment>
<evidence type="ECO:0000256" key="3">
    <source>
        <dbReference type="ARBA" id="ARBA00023239"/>
    </source>
</evidence>
<feature type="modified residue" description="N6-(pyridoxal phosphate)lysine" evidence="4">
    <location>
        <position position="123"/>
    </location>
</feature>
<dbReference type="KEGG" id="dfn:CVE23_21960"/>
<dbReference type="NCBIfam" id="TIGR02035">
    <property type="entry name" value="D_Ser_am_lyase"/>
    <property type="match status" value="1"/>
</dbReference>
<dbReference type="Pfam" id="PF00291">
    <property type="entry name" value="PALP"/>
    <property type="match status" value="1"/>
</dbReference>
<comment type="similarity">
    <text evidence="4">Belongs to the serine/threonine dehydratase family. DsdA subfamily.</text>
</comment>
<dbReference type="SUPFAM" id="SSF53686">
    <property type="entry name" value="Tryptophan synthase beta subunit-like PLP-dependent enzymes"/>
    <property type="match status" value="1"/>
</dbReference>
<dbReference type="InterPro" id="IPR011780">
    <property type="entry name" value="D_Ser_am_lyase"/>
</dbReference>
<dbReference type="GO" id="GO:0008721">
    <property type="term" value="F:D-serine ammonia-lyase activity"/>
    <property type="evidence" value="ECO:0007669"/>
    <property type="project" value="UniProtKB-EC"/>
</dbReference>
<dbReference type="GO" id="GO:0009097">
    <property type="term" value="P:isoleucine biosynthetic process"/>
    <property type="evidence" value="ECO:0007669"/>
    <property type="project" value="TreeGrafter"/>
</dbReference>
<dbReference type="InterPro" id="IPR036052">
    <property type="entry name" value="TrpB-like_PALP_sf"/>
</dbReference>
<evidence type="ECO:0000313" key="7">
    <source>
        <dbReference type="Proteomes" id="UP000231901"/>
    </source>
</evidence>
<protein>
    <recommendedName>
        <fullName evidence="4">D-serine dehydratase</fullName>
        <ecNumber evidence="4">4.3.1.18</ecNumber>
    </recommendedName>
    <alternativeName>
        <fullName evidence="4">D-serine deaminase</fullName>
        <shortName evidence="4">DSD</shortName>
    </alternativeName>
</protein>
<dbReference type="EC" id="4.3.1.18" evidence="4"/>
<evidence type="ECO:0000256" key="2">
    <source>
        <dbReference type="ARBA" id="ARBA00022898"/>
    </source>
</evidence>